<dbReference type="AlphaFoldDB" id="J5T503"/>
<dbReference type="VEuPathDB" id="FungiDB:A1Q1_01687"/>
<dbReference type="EMBL" id="ALBS01000177">
    <property type="protein sequence ID" value="EJT49206.1"/>
    <property type="molecule type" value="Genomic_DNA"/>
</dbReference>
<feature type="region of interest" description="Disordered" evidence="6">
    <location>
        <begin position="291"/>
        <end position="318"/>
    </location>
</feature>
<feature type="compositionally biased region" description="Polar residues" evidence="6">
    <location>
        <begin position="411"/>
        <end position="421"/>
    </location>
</feature>
<feature type="compositionally biased region" description="Basic residues" evidence="6">
    <location>
        <begin position="377"/>
        <end position="389"/>
    </location>
</feature>
<comment type="subcellular location">
    <subcellularLocation>
        <location evidence="1">Nucleus</location>
    </subcellularLocation>
</comment>
<dbReference type="GO" id="GO:0005634">
    <property type="term" value="C:nucleus"/>
    <property type="evidence" value="ECO:0007669"/>
    <property type="project" value="UniProtKB-SubCell"/>
</dbReference>
<feature type="region of interest" description="Disordered" evidence="6">
    <location>
        <begin position="100"/>
        <end position="130"/>
    </location>
</feature>
<dbReference type="HOGENOM" id="CLU_289375_0_0_1"/>
<dbReference type="Proteomes" id="UP000002748">
    <property type="component" value="Unassembled WGS sequence"/>
</dbReference>
<evidence type="ECO:0000313" key="9">
    <source>
        <dbReference type="Proteomes" id="UP000002748"/>
    </source>
</evidence>
<feature type="region of interest" description="Disordered" evidence="6">
    <location>
        <begin position="1"/>
        <end position="29"/>
    </location>
</feature>
<feature type="compositionally biased region" description="Low complexity" evidence="6">
    <location>
        <begin position="116"/>
        <end position="125"/>
    </location>
</feature>
<evidence type="ECO:0000256" key="5">
    <source>
        <dbReference type="ARBA" id="ARBA00023242"/>
    </source>
</evidence>
<proteinExistence type="predicted"/>
<dbReference type="GO" id="GO:0006351">
    <property type="term" value="P:DNA-templated transcription"/>
    <property type="evidence" value="ECO:0007669"/>
    <property type="project" value="InterPro"/>
</dbReference>
<dbReference type="PANTHER" id="PTHR47338:SF29">
    <property type="entry name" value="ZN(2)-C6 FUNGAL-TYPE DOMAIN-CONTAINING PROTEIN"/>
    <property type="match status" value="1"/>
</dbReference>
<feature type="domain" description="Xylanolytic transcriptional activator regulatory" evidence="7">
    <location>
        <begin position="645"/>
        <end position="742"/>
    </location>
</feature>
<dbReference type="GeneID" id="25985201"/>
<dbReference type="SMART" id="SM00906">
    <property type="entry name" value="Fungal_trans"/>
    <property type="match status" value="1"/>
</dbReference>
<keyword evidence="2" id="KW-0479">Metal-binding</keyword>
<dbReference type="PANTHER" id="PTHR47338">
    <property type="entry name" value="ZN(II)2CYS6 TRANSCRIPTION FACTOR (EUROFUNG)-RELATED"/>
    <property type="match status" value="1"/>
</dbReference>
<reference evidence="8 9" key="1">
    <citation type="journal article" date="2012" name="Eukaryot. Cell">
        <title>Draft genome sequence of CBS 2479, the standard type strain of Trichosporon asahii.</title>
        <authorList>
            <person name="Yang R.Y."/>
            <person name="Li H.T."/>
            <person name="Zhu H."/>
            <person name="Zhou G.P."/>
            <person name="Wang M."/>
            <person name="Wang L."/>
        </authorList>
    </citation>
    <scope>NUCLEOTIDE SEQUENCE [LARGE SCALE GENOMIC DNA]</scope>
    <source>
        <strain evidence="9">ATCC 90039 / CBS 2479 / JCM 2466 / KCTC 7840 / NCYC 2677 / UAMH 7654</strain>
    </source>
</reference>
<dbReference type="InterPro" id="IPR007219">
    <property type="entry name" value="XnlR_reg_dom"/>
</dbReference>
<feature type="region of interest" description="Disordered" evidence="6">
    <location>
        <begin position="342"/>
        <end position="436"/>
    </location>
</feature>
<keyword evidence="3" id="KW-0805">Transcription regulation</keyword>
<evidence type="ECO:0000256" key="6">
    <source>
        <dbReference type="SAM" id="MobiDB-lite"/>
    </source>
</evidence>
<dbReference type="InterPro" id="IPR050815">
    <property type="entry name" value="TF_fung"/>
</dbReference>
<evidence type="ECO:0000256" key="1">
    <source>
        <dbReference type="ARBA" id="ARBA00004123"/>
    </source>
</evidence>
<feature type="compositionally biased region" description="Low complexity" evidence="6">
    <location>
        <begin position="301"/>
        <end position="318"/>
    </location>
</feature>
<organism evidence="8 9">
    <name type="scientific">Trichosporon asahii var. asahii (strain ATCC 90039 / CBS 2479 / JCM 2466 / KCTC 7840 / NBRC 103889/ NCYC 2677 / UAMH 7654)</name>
    <name type="common">Yeast</name>
    <dbReference type="NCBI Taxonomy" id="1186058"/>
    <lineage>
        <taxon>Eukaryota</taxon>
        <taxon>Fungi</taxon>
        <taxon>Dikarya</taxon>
        <taxon>Basidiomycota</taxon>
        <taxon>Agaricomycotina</taxon>
        <taxon>Tremellomycetes</taxon>
        <taxon>Trichosporonales</taxon>
        <taxon>Trichosporonaceae</taxon>
        <taxon>Trichosporon</taxon>
    </lineage>
</organism>
<dbReference type="GO" id="GO:0000981">
    <property type="term" value="F:DNA-binding transcription factor activity, RNA polymerase II-specific"/>
    <property type="evidence" value="ECO:0007669"/>
    <property type="project" value="InterPro"/>
</dbReference>
<name>J5T503_TRIAS</name>
<accession>J5T503</accession>
<protein>
    <recommendedName>
        <fullName evidence="7">Xylanolytic transcriptional activator regulatory domain-containing protein</fullName>
    </recommendedName>
</protein>
<evidence type="ECO:0000256" key="4">
    <source>
        <dbReference type="ARBA" id="ARBA00023163"/>
    </source>
</evidence>
<sequence>MLGRTRVAAAESVVGGSGEGSKERQASLSGDLPVEDAWAVVKCEASAAESAQGQAAAGEANEKRFRGVFACVFSARVRLPHAGKGRVRVWPQALNASSLTTRQVASPALPPPSSRPPRTQSFPPTVSSSLTHTHFTPNYCSSSAILDQTPSASASTAINPMTMSANGQAAAAQDLGIDNGQSSDDMDVEPQHNNENGNGNPLDKEGIPPSSGKATLKRYASTTTTHTTVPLPQSCTNLTVETRAWRAGNVEFADKPACATCVRLKKECKYETGKSTSRIAVLKARIAELESQLSQGPPQVTSPSNSTSSRGSGSNGAATISPSALGFAIPTAQGHILTVPPEMAPSVVGSAGSGGHHSHMAGGHHQPHHPTPLHQHSQPHSHGHGHHHQQGSIPMAQRSAQADPTLLRSPRSGNPYPQSTGPRPLGEPNPNFDFDLSFLDQPVHDLSNSMHMANMSSGSGDADSREGSAGRAFSSLTNLVGIHKDDNSSLRGSIDDGENQFEVIPHGEISILPNVPQGRDVVGGWFDPNDVPPAVRDHLLDLFFSRCNSGTKALFGITLHLPRFYTRLTLLPQKRPHPGLLYSMFCCAARVSMQPAIRQLEKQFYEIAEKRCRQAVANHDRLLDALRGMTLLANYLFASEQYAPGYHMTGAAVRLAISCGLDRIPSSVWAPPPPFNAAIHCTLRTGGYALQPPEDAIDLAERIYAFWAVYEVDCCTAVAYLWHTGLAIEDIRTPFPRPMIEYELGLVSTKDDVTMNSVIDPPPMPPSGGDQSFLVLRLKAVTLLARVHKLRQEAPEIPFESPGSPGAGRTAHGCSYPGSAQPAFITHPTGFGRMKAALDYFIDHLPDADRPPWRWDEGNQTTLPRVQLSRETCVLHFLIGNAYMQLWNIRALDAENAVALLVARRLVNVMFLYQTEPMSTGYDIFMITIWNEVAMVLVREVKRLQFLGLDDRAAEIDADLGVAINSLKKWGDVDIAVKQKEGKPPPKLTGDHDILGLMEESPNPSGVTELDGADIAAINGKMLEQLRMMSREDWGEAMAESRRRYGGGEMPLGTMPSNIG</sequence>
<feature type="region of interest" description="Disordered" evidence="6">
    <location>
        <begin position="176"/>
        <end position="214"/>
    </location>
</feature>
<dbReference type="GO" id="GO:0003677">
    <property type="term" value="F:DNA binding"/>
    <property type="evidence" value="ECO:0007669"/>
    <property type="project" value="InterPro"/>
</dbReference>
<dbReference type="GO" id="GO:0008270">
    <property type="term" value="F:zinc ion binding"/>
    <property type="evidence" value="ECO:0007669"/>
    <property type="project" value="InterPro"/>
</dbReference>
<dbReference type="KEGG" id="tasa:A1Q1_01687"/>
<dbReference type="OrthoDB" id="39175at2759"/>
<dbReference type="CDD" id="cd12148">
    <property type="entry name" value="fungal_TF_MHR"/>
    <property type="match status" value="1"/>
</dbReference>
<dbReference type="Pfam" id="PF04082">
    <property type="entry name" value="Fungal_trans"/>
    <property type="match status" value="1"/>
</dbReference>
<feature type="compositionally biased region" description="Polar residues" evidence="6">
    <location>
        <begin position="449"/>
        <end position="459"/>
    </location>
</feature>
<gene>
    <name evidence="8" type="ORF">A1Q1_01687</name>
</gene>
<evidence type="ECO:0000256" key="3">
    <source>
        <dbReference type="ARBA" id="ARBA00023015"/>
    </source>
</evidence>
<feature type="region of interest" description="Disordered" evidence="6">
    <location>
        <begin position="449"/>
        <end position="469"/>
    </location>
</feature>
<dbReference type="RefSeq" id="XP_014180201.1">
    <property type="nucleotide sequence ID" value="XM_014324726.1"/>
</dbReference>
<evidence type="ECO:0000256" key="2">
    <source>
        <dbReference type="ARBA" id="ARBA00022723"/>
    </source>
</evidence>
<evidence type="ECO:0000313" key="8">
    <source>
        <dbReference type="EMBL" id="EJT49206.1"/>
    </source>
</evidence>
<keyword evidence="4" id="KW-0804">Transcription</keyword>
<keyword evidence="5" id="KW-0539">Nucleus</keyword>
<evidence type="ECO:0000259" key="7">
    <source>
        <dbReference type="SMART" id="SM00906"/>
    </source>
</evidence>
<comment type="caution">
    <text evidence="8">The sequence shown here is derived from an EMBL/GenBank/DDBJ whole genome shotgun (WGS) entry which is preliminary data.</text>
</comment>